<reference evidence="2 3" key="1">
    <citation type="journal article" date="2014" name="Appl. Environ. Microbiol.">
        <title>Genomic encyclopedia of type strains of the genus Bifidobacterium.</title>
        <authorList>
            <person name="Milani C."/>
            <person name="Lugli G.A."/>
            <person name="Duranti S."/>
            <person name="Turroni F."/>
            <person name="Bottacini F."/>
            <person name="Mangifesta M."/>
            <person name="Sanchez B."/>
            <person name="Viappiani A."/>
            <person name="Mancabelli L."/>
            <person name="Taminiau B."/>
            <person name="Delcenserie V."/>
            <person name="Barrangou R."/>
            <person name="Margolles A."/>
            <person name="van Sinderen D."/>
            <person name="Ventura M."/>
        </authorList>
    </citation>
    <scope>NUCLEOTIDE SEQUENCE [LARGE SCALE GENOMIC DNA]</scope>
    <source>
        <strain evidence="2 3">DSM 19703</strain>
    </source>
</reference>
<keyword evidence="1" id="KW-1133">Transmembrane helix</keyword>
<organism evidence="2 3">
    <name type="scientific">Bifidobacterium bombi DSM 19703</name>
    <dbReference type="NCBI Taxonomy" id="1341695"/>
    <lineage>
        <taxon>Bacteria</taxon>
        <taxon>Bacillati</taxon>
        <taxon>Actinomycetota</taxon>
        <taxon>Actinomycetes</taxon>
        <taxon>Bifidobacteriales</taxon>
        <taxon>Bifidobacteriaceae</taxon>
        <taxon>Bifidobacterium</taxon>
    </lineage>
</organism>
<evidence type="ECO:0000313" key="3">
    <source>
        <dbReference type="Proteomes" id="UP000028730"/>
    </source>
</evidence>
<name>A0A086BNN8_9BIFI</name>
<sequence>MDVKSTREMSVPVCAILEVVPGVGSSGCGGVLWSVSLAGGVMGGTSPGGVALLVAWFLNLTFHAALAPSCTRP</sequence>
<feature type="transmembrane region" description="Helical" evidence="1">
    <location>
        <begin position="12"/>
        <end position="35"/>
    </location>
</feature>
<dbReference type="EMBL" id="ATLK01000002">
    <property type="protein sequence ID" value="KFF30552.1"/>
    <property type="molecule type" value="Genomic_DNA"/>
</dbReference>
<dbReference type="Proteomes" id="UP000028730">
    <property type="component" value="Unassembled WGS sequence"/>
</dbReference>
<evidence type="ECO:0000256" key="1">
    <source>
        <dbReference type="SAM" id="Phobius"/>
    </source>
</evidence>
<evidence type="ECO:0000313" key="2">
    <source>
        <dbReference type="EMBL" id="KFF30552.1"/>
    </source>
</evidence>
<feature type="transmembrane region" description="Helical" evidence="1">
    <location>
        <begin position="47"/>
        <end position="67"/>
    </location>
</feature>
<keyword evidence="1" id="KW-0812">Transmembrane</keyword>
<gene>
    <name evidence="2" type="ORF">BBOMB_1410</name>
</gene>
<protein>
    <submittedName>
        <fullName evidence="2">Uncharacterized protein</fullName>
    </submittedName>
</protein>
<keyword evidence="3" id="KW-1185">Reference proteome</keyword>
<proteinExistence type="predicted"/>
<dbReference type="RefSeq" id="WP_152570189.1">
    <property type="nucleotide sequence ID" value="NZ_ATLK01000002.1"/>
</dbReference>
<dbReference type="AlphaFoldDB" id="A0A086BNN8"/>
<keyword evidence="1" id="KW-0472">Membrane</keyword>
<accession>A0A086BNN8</accession>
<comment type="caution">
    <text evidence="2">The sequence shown here is derived from an EMBL/GenBank/DDBJ whole genome shotgun (WGS) entry which is preliminary data.</text>
</comment>